<evidence type="ECO:0000313" key="1">
    <source>
        <dbReference type="EMBL" id="SCM71495.1"/>
    </source>
</evidence>
<name>A0A212L1S1_9BACT</name>
<dbReference type="RefSeq" id="WP_179979767.1">
    <property type="nucleotide sequence ID" value="NZ_LT608333.1"/>
</dbReference>
<gene>
    <name evidence="1" type="ORF">KL86DES1_20010</name>
</gene>
<organism evidence="1">
    <name type="scientific">uncultured Desulfovibrio sp</name>
    <dbReference type="NCBI Taxonomy" id="167968"/>
    <lineage>
        <taxon>Bacteria</taxon>
        <taxon>Pseudomonadati</taxon>
        <taxon>Thermodesulfobacteriota</taxon>
        <taxon>Desulfovibrionia</taxon>
        <taxon>Desulfovibrionales</taxon>
        <taxon>Desulfovibrionaceae</taxon>
        <taxon>Desulfovibrio</taxon>
        <taxon>environmental samples</taxon>
    </lineage>
</organism>
<sequence>MGEKAVENFWKELEGALPPIFARRDVPKYCGTLITPGGLANLDSKGQGPSGKIRIGKYAGYERTAFIAWLRSRVR</sequence>
<dbReference type="EMBL" id="FMJC01000002">
    <property type="protein sequence ID" value="SCM71495.1"/>
    <property type="molecule type" value="Genomic_DNA"/>
</dbReference>
<proteinExistence type="predicted"/>
<dbReference type="AlphaFoldDB" id="A0A212L1S1"/>
<protein>
    <submittedName>
        <fullName evidence="1">Uncharacterized protein</fullName>
    </submittedName>
</protein>
<reference evidence="1" key="1">
    <citation type="submission" date="2016-08" db="EMBL/GenBank/DDBJ databases">
        <authorList>
            <person name="Seilhamer J.J."/>
        </authorList>
    </citation>
    <scope>NUCLEOTIDE SEQUENCE</scope>
    <source>
        <strain evidence="1">86-1</strain>
    </source>
</reference>
<accession>A0A212L1S1</accession>